<keyword evidence="3" id="KW-1185">Reference proteome</keyword>
<dbReference type="PANTHER" id="PTHR34414:SF1">
    <property type="entry name" value="SUBTILISIN-LIKE SERINE PROTEASE"/>
    <property type="match status" value="1"/>
</dbReference>
<dbReference type="PANTHER" id="PTHR34414">
    <property type="entry name" value="HET DOMAIN-CONTAINING PROTEIN-RELATED"/>
    <property type="match status" value="1"/>
</dbReference>
<dbReference type="Pfam" id="PF20246">
    <property type="entry name" value="DUF6601"/>
    <property type="match status" value="2"/>
</dbReference>
<keyword evidence="1" id="KW-1133">Transmembrane helix</keyword>
<keyword evidence="1" id="KW-0812">Transmembrane</keyword>
<evidence type="ECO:0000313" key="3">
    <source>
        <dbReference type="Proteomes" id="UP001174934"/>
    </source>
</evidence>
<accession>A0AA39XC78</accession>
<protein>
    <submittedName>
        <fullName evidence="2">Uncharacterized protein</fullName>
    </submittedName>
</protein>
<proteinExistence type="predicted"/>
<gene>
    <name evidence="2" type="ORF">B0T17DRAFT_489569</name>
</gene>
<sequence>MSLGAYSCVQTNGREVETEDSTIRINPSPEFGWQVSLTACAERRSSFLQLLNAGRRTDPSRPDHQLLPFPPTYSMAPLSRRLWPKGTADVLPATYHYYKAAGKRIVGNPAEDTPAFLQRELSLGSLADMLRHLWFAGARRPAMPLHFHAAIGREITVVDRMDLHLLWTSDGRLLVKPIPRFLLDPVFCQSNLQCPKDCMCWELTADACRLIPRRVALGFLYTYAYWKNLARELLQMYEPDVVHPRFLHADINTIHRFTRLPPFSPYLRSWYNYSSLFRDNLAWMAATAIFVALVLTAMQVGLATERLQGDAAFQKASYGFAVFAMLGPICAFGLMVLAALFNLVKDVPSLLRGQGNYAEANGPFTSLDA</sequence>
<dbReference type="AlphaFoldDB" id="A0AA39XC78"/>
<organism evidence="2 3">
    <name type="scientific">Bombardia bombarda</name>
    <dbReference type="NCBI Taxonomy" id="252184"/>
    <lineage>
        <taxon>Eukaryota</taxon>
        <taxon>Fungi</taxon>
        <taxon>Dikarya</taxon>
        <taxon>Ascomycota</taxon>
        <taxon>Pezizomycotina</taxon>
        <taxon>Sordariomycetes</taxon>
        <taxon>Sordariomycetidae</taxon>
        <taxon>Sordariales</taxon>
        <taxon>Lasiosphaeriaceae</taxon>
        <taxon>Bombardia</taxon>
    </lineage>
</organism>
<comment type="caution">
    <text evidence="2">The sequence shown here is derived from an EMBL/GenBank/DDBJ whole genome shotgun (WGS) entry which is preliminary data.</text>
</comment>
<evidence type="ECO:0000256" key="1">
    <source>
        <dbReference type="SAM" id="Phobius"/>
    </source>
</evidence>
<feature type="transmembrane region" description="Helical" evidence="1">
    <location>
        <begin position="316"/>
        <end position="341"/>
    </location>
</feature>
<dbReference type="EMBL" id="JAULSR010000002">
    <property type="protein sequence ID" value="KAK0631001.1"/>
    <property type="molecule type" value="Genomic_DNA"/>
</dbReference>
<keyword evidence="1" id="KW-0472">Membrane</keyword>
<reference evidence="2" key="1">
    <citation type="submission" date="2023-06" db="EMBL/GenBank/DDBJ databases">
        <title>Genome-scale phylogeny and comparative genomics of the fungal order Sordariales.</title>
        <authorList>
            <consortium name="Lawrence Berkeley National Laboratory"/>
            <person name="Hensen N."/>
            <person name="Bonometti L."/>
            <person name="Westerberg I."/>
            <person name="Brannstrom I.O."/>
            <person name="Guillou S."/>
            <person name="Cros-Aarteil S."/>
            <person name="Calhoun S."/>
            <person name="Haridas S."/>
            <person name="Kuo A."/>
            <person name="Mondo S."/>
            <person name="Pangilinan J."/>
            <person name="Riley R."/>
            <person name="LaButti K."/>
            <person name="Andreopoulos B."/>
            <person name="Lipzen A."/>
            <person name="Chen C."/>
            <person name="Yanf M."/>
            <person name="Daum C."/>
            <person name="Ng V."/>
            <person name="Clum A."/>
            <person name="Steindorff A."/>
            <person name="Ohm R."/>
            <person name="Martin F."/>
            <person name="Silar P."/>
            <person name="Natvig D."/>
            <person name="Lalanne C."/>
            <person name="Gautier V."/>
            <person name="Ament-velasquez S.L."/>
            <person name="Kruys A."/>
            <person name="Hutchinson M.I."/>
            <person name="Powell A.J."/>
            <person name="Barry K."/>
            <person name="Miller A.N."/>
            <person name="Grigoriev I.V."/>
            <person name="Debuchy R."/>
            <person name="Gladieux P."/>
            <person name="Thoren M.H."/>
            <person name="Johannesson H."/>
        </authorList>
    </citation>
    <scope>NUCLEOTIDE SEQUENCE</scope>
    <source>
        <strain evidence="2">SMH3391-2</strain>
    </source>
</reference>
<feature type="non-terminal residue" evidence="2">
    <location>
        <position position="1"/>
    </location>
</feature>
<dbReference type="InterPro" id="IPR046536">
    <property type="entry name" value="DUF6601"/>
</dbReference>
<feature type="transmembrane region" description="Helical" evidence="1">
    <location>
        <begin position="281"/>
        <end position="304"/>
    </location>
</feature>
<evidence type="ECO:0000313" key="2">
    <source>
        <dbReference type="EMBL" id="KAK0631001.1"/>
    </source>
</evidence>
<dbReference type="Proteomes" id="UP001174934">
    <property type="component" value="Unassembled WGS sequence"/>
</dbReference>
<name>A0AA39XC78_9PEZI</name>